<dbReference type="EMBL" id="CAJNOO010008826">
    <property type="protein sequence ID" value="CAF1486204.1"/>
    <property type="molecule type" value="Genomic_DNA"/>
</dbReference>
<dbReference type="AlphaFoldDB" id="A0A815S538"/>
<evidence type="ECO:0000313" key="1">
    <source>
        <dbReference type="EMBL" id="CAF1486204.1"/>
    </source>
</evidence>
<sequence>MQIKANTKASINSYFNNAKALSLLVSANAKASAFFLI</sequence>
<proteinExistence type="predicted"/>
<reference evidence="1" key="1">
    <citation type="submission" date="2021-02" db="EMBL/GenBank/DDBJ databases">
        <authorList>
            <person name="Nowell W R."/>
        </authorList>
    </citation>
    <scope>NUCLEOTIDE SEQUENCE</scope>
</reference>
<accession>A0A815S538</accession>
<name>A0A815S538_9BILA</name>
<evidence type="ECO:0000313" key="2">
    <source>
        <dbReference type="Proteomes" id="UP000663882"/>
    </source>
</evidence>
<organism evidence="1 2">
    <name type="scientific">Rotaria sordida</name>
    <dbReference type="NCBI Taxonomy" id="392033"/>
    <lineage>
        <taxon>Eukaryota</taxon>
        <taxon>Metazoa</taxon>
        <taxon>Spiralia</taxon>
        <taxon>Gnathifera</taxon>
        <taxon>Rotifera</taxon>
        <taxon>Eurotatoria</taxon>
        <taxon>Bdelloidea</taxon>
        <taxon>Philodinida</taxon>
        <taxon>Philodinidae</taxon>
        <taxon>Rotaria</taxon>
    </lineage>
</organism>
<feature type="non-terminal residue" evidence="1">
    <location>
        <position position="37"/>
    </location>
</feature>
<dbReference type="Proteomes" id="UP000663882">
    <property type="component" value="Unassembled WGS sequence"/>
</dbReference>
<gene>
    <name evidence="1" type="ORF">RFH988_LOCUS38209</name>
</gene>
<comment type="caution">
    <text evidence="1">The sequence shown here is derived from an EMBL/GenBank/DDBJ whole genome shotgun (WGS) entry which is preliminary data.</text>
</comment>
<protein>
    <submittedName>
        <fullName evidence="1">Uncharacterized protein</fullName>
    </submittedName>
</protein>